<feature type="transmembrane region" description="Helical" evidence="1">
    <location>
        <begin position="154"/>
        <end position="181"/>
    </location>
</feature>
<proteinExistence type="predicted"/>
<feature type="transmembrane region" description="Helical" evidence="1">
    <location>
        <begin position="406"/>
        <end position="426"/>
    </location>
</feature>
<feature type="transmembrane region" description="Helical" evidence="1">
    <location>
        <begin position="110"/>
        <end position="134"/>
    </location>
</feature>
<dbReference type="EMBL" id="FOBW01000017">
    <property type="protein sequence ID" value="SEN68640.1"/>
    <property type="molecule type" value="Genomic_DNA"/>
</dbReference>
<evidence type="ECO:0000313" key="3">
    <source>
        <dbReference type="Proteomes" id="UP000198553"/>
    </source>
</evidence>
<feature type="transmembrane region" description="Helical" evidence="1">
    <location>
        <begin position="12"/>
        <end position="30"/>
    </location>
</feature>
<dbReference type="Proteomes" id="UP000198553">
    <property type="component" value="Unassembled WGS sequence"/>
</dbReference>
<organism evidence="2 3">
    <name type="scientific">Mesobacillus persicus</name>
    <dbReference type="NCBI Taxonomy" id="930146"/>
    <lineage>
        <taxon>Bacteria</taxon>
        <taxon>Bacillati</taxon>
        <taxon>Bacillota</taxon>
        <taxon>Bacilli</taxon>
        <taxon>Bacillales</taxon>
        <taxon>Bacillaceae</taxon>
        <taxon>Mesobacillus</taxon>
    </lineage>
</organism>
<sequence>MIMVKGFFDELISIKYLLFGVIIYGYGVLLRNPILGYAQEHRLLINGWDLSLQLMNDMYLIVYFIVPLLMFFSVQSTHYQFSEQALIRIGSYKKWIYRSLKHFWKNASPLLFVWIFISLFMMIGLPFSSIWSPFSKSENFLNTLSGVASTFHHPLYTLIFQFFLLVIAASLLHTFIALNYLFVKNRNLILFACALIFFGGGVGFKLLPVQFSYLNPISYFSLVQITSSVTVPVACLLILIVIGITLFLMNLVDMSKMNFYLLIKQFGPKIIYLILCLSGILSNANSIRSSDATIWDLLLLSFSGTGATGFSYSSYFFYCIVFFGFLYLVSLFLVNEIELMGPYKLIRYRSLYRWFWSWFKRLIVTVILFIFGLSFIILTIGFIVGLKTNLYTTMLSVPIDDLLTHFLMNSFLQLTFYILAVFILIWSSKESSYVLILISVFMVLMLPGLNSFGLNPIGLNSFLSLIDHSIIYISSFLTFMIIASLLIINYLFKKSLKI</sequence>
<dbReference type="STRING" id="930146.SAMN05192533_11772"/>
<keyword evidence="1" id="KW-0812">Transmembrane</keyword>
<gene>
    <name evidence="2" type="ORF">SAMN05192533_11772</name>
</gene>
<feature type="transmembrane region" description="Helical" evidence="1">
    <location>
        <begin position="470"/>
        <end position="492"/>
    </location>
</feature>
<feature type="transmembrane region" description="Helical" evidence="1">
    <location>
        <begin position="270"/>
        <end position="287"/>
    </location>
</feature>
<dbReference type="AlphaFoldDB" id="A0A1H8IIH5"/>
<evidence type="ECO:0000256" key="1">
    <source>
        <dbReference type="SAM" id="Phobius"/>
    </source>
</evidence>
<accession>A0A1H8IIH5</accession>
<name>A0A1H8IIH5_9BACI</name>
<feature type="transmembrane region" description="Helical" evidence="1">
    <location>
        <begin position="188"/>
        <end position="209"/>
    </location>
</feature>
<keyword evidence="1" id="KW-1133">Transmembrane helix</keyword>
<evidence type="ECO:0000313" key="2">
    <source>
        <dbReference type="EMBL" id="SEN68640.1"/>
    </source>
</evidence>
<keyword evidence="3" id="KW-1185">Reference proteome</keyword>
<feature type="transmembrane region" description="Helical" evidence="1">
    <location>
        <begin position="50"/>
        <end position="72"/>
    </location>
</feature>
<keyword evidence="1" id="KW-0472">Membrane</keyword>
<reference evidence="3" key="1">
    <citation type="submission" date="2016-10" db="EMBL/GenBank/DDBJ databases">
        <authorList>
            <person name="Varghese N."/>
            <person name="Submissions S."/>
        </authorList>
    </citation>
    <scope>NUCLEOTIDE SEQUENCE [LARGE SCALE GENOMIC DNA]</scope>
    <source>
        <strain evidence="3">B48,IBRC-M 10115,DSM 25386,CECT 8001</strain>
    </source>
</reference>
<dbReference type="OrthoDB" id="2356989at2"/>
<protein>
    <submittedName>
        <fullName evidence="2">Uncharacterized protein</fullName>
    </submittedName>
</protein>
<feature type="transmembrane region" description="Helical" evidence="1">
    <location>
        <begin position="358"/>
        <end position="386"/>
    </location>
</feature>
<feature type="transmembrane region" description="Helical" evidence="1">
    <location>
        <begin position="433"/>
        <end position="450"/>
    </location>
</feature>
<dbReference type="RefSeq" id="WP_090749436.1">
    <property type="nucleotide sequence ID" value="NZ_FOBW01000017.1"/>
</dbReference>
<feature type="transmembrane region" description="Helical" evidence="1">
    <location>
        <begin position="229"/>
        <end position="249"/>
    </location>
</feature>
<feature type="transmembrane region" description="Helical" evidence="1">
    <location>
        <begin position="315"/>
        <end position="337"/>
    </location>
</feature>